<reference evidence="1 2" key="1">
    <citation type="submission" date="2018-06" db="EMBL/GenBank/DDBJ databases">
        <title>Extensive metabolic versatility and redundancy in microbially diverse, dynamic hydrothermal sediments.</title>
        <authorList>
            <person name="Dombrowski N."/>
            <person name="Teske A."/>
            <person name="Baker B.J."/>
        </authorList>
    </citation>
    <scope>NUCLEOTIDE SEQUENCE [LARGE SCALE GENOMIC DNA]</scope>
    <source>
        <strain evidence="1">B3_G15</strain>
    </source>
</reference>
<gene>
    <name evidence="1" type="ORF">DRJ04_00495</name>
</gene>
<proteinExistence type="predicted"/>
<evidence type="ECO:0000313" key="2">
    <source>
        <dbReference type="Proteomes" id="UP000280417"/>
    </source>
</evidence>
<dbReference type="Proteomes" id="UP000280417">
    <property type="component" value="Unassembled WGS sequence"/>
</dbReference>
<evidence type="ECO:0000313" key="1">
    <source>
        <dbReference type="EMBL" id="RLE15379.1"/>
    </source>
</evidence>
<dbReference type="EMBL" id="QMQA01000006">
    <property type="protein sequence ID" value="RLE15379.1"/>
    <property type="molecule type" value="Genomic_DNA"/>
</dbReference>
<sequence length="122" mass="14974">MARRYDNSEEILSGDNLDLKKLDNILRFMASRFEIVYLDFSQSEFAPYWERKIKGLVRLDEGTVYIHSELSRRERELTWLHEALSIYYYYKKLLRHDEEIEKETERIYQQAKVRSLLRKYVN</sequence>
<accession>A0A662DMP7</accession>
<organism evidence="1 2">
    <name type="scientific">Aerophobetes bacterium</name>
    <dbReference type="NCBI Taxonomy" id="2030807"/>
    <lineage>
        <taxon>Bacteria</taxon>
        <taxon>Candidatus Aerophobota</taxon>
    </lineage>
</organism>
<dbReference type="AlphaFoldDB" id="A0A662DMP7"/>
<name>A0A662DMP7_UNCAE</name>
<comment type="caution">
    <text evidence="1">The sequence shown here is derived from an EMBL/GenBank/DDBJ whole genome shotgun (WGS) entry which is preliminary data.</text>
</comment>
<protein>
    <submittedName>
        <fullName evidence="1">Uncharacterized protein</fullName>
    </submittedName>
</protein>